<comment type="subunit">
    <text evidence="1">Binds cAMP-dependent protein kinase (PKA). Interacts with PRKCA; only the cytoplasmic form is capable of interacting with PRKCA.</text>
</comment>
<sequence length="433" mass="49207">MKNRVAAFTNSRFYEKTIPLETIHQQTSPRRKATTLCNEIVIAGMECDAQQQDVQLGTAASDGVFIGRNPDEDIIFSHLKHDTRELLDAETENVQKEKRKKKKPKTKGKKKKPQPTTASCSDSLLAEQPFANTEIRKEFGISTAQKSLKKKRKRTVGAESEDDAGKKKKKPQRPNYFVSIPITNPKIVRGIEAIQDVIIQKDHRFSKAMIPAGTLHITLLVTYLGNEEVSMAVCAMTEMKDTLLDILQEKELVLPFHGIGHFRSEVAFVQMAEGEHVTTLTKIAETLKKRFEEKGILVTDSKAFKPHLTFMKLSKAPKLRSQGIKKLDPKLYENFEHHKFGEERVARLDLCSMQKKKQPNGYYHSETSIDFGEKHVAEPDDAELVSLSKRLVENAVLKAVQQYLEETQLNKHRHADVSPSKTEENLNDNEHRK</sequence>
<dbReference type="Pfam" id="PF10470">
    <property type="entry name" value="AKAP7_RIRII_bdg"/>
    <property type="match status" value="1"/>
</dbReference>
<dbReference type="EMBL" id="JAHFZB010000006">
    <property type="protein sequence ID" value="KAK6489092.1"/>
    <property type="molecule type" value="Genomic_DNA"/>
</dbReference>
<evidence type="ECO:0000259" key="4">
    <source>
        <dbReference type="Pfam" id="PF10470"/>
    </source>
</evidence>
<gene>
    <name evidence="5" type="ORF">HHUSO_G8096</name>
</gene>
<dbReference type="Gene3D" id="3.90.1140.10">
    <property type="entry name" value="Cyclic phosphodiesterase"/>
    <property type="match status" value="1"/>
</dbReference>
<feature type="compositionally biased region" description="Basic residues" evidence="2">
    <location>
        <begin position="97"/>
        <end position="113"/>
    </location>
</feature>
<dbReference type="Pfam" id="PF10469">
    <property type="entry name" value="AKAP7_NLS"/>
    <property type="match status" value="1"/>
</dbReference>
<feature type="region of interest" description="Disordered" evidence="2">
    <location>
        <begin position="410"/>
        <end position="433"/>
    </location>
</feature>
<dbReference type="PANTHER" id="PTHR15934:SF6">
    <property type="entry name" value="A-KINASE ANCHOR PROTEIN 7 ISOFORM GAMMA"/>
    <property type="match status" value="1"/>
</dbReference>
<proteinExistence type="predicted"/>
<evidence type="ECO:0000256" key="2">
    <source>
        <dbReference type="SAM" id="MobiDB-lite"/>
    </source>
</evidence>
<dbReference type="InterPro" id="IPR019511">
    <property type="entry name" value="AKAP7_RI-RII-bd_dom"/>
</dbReference>
<reference evidence="5 6" key="1">
    <citation type="submission" date="2021-05" db="EMBL/GenBank/DDBJ databases">
        <authorList>
            <person name="Zahm M."/>
            <person name="Klopp C."/>
            <person name="Cabau C."/>
            <person name="Kuhl H."/>
            <person name="Suciu R."/>
            <person name="Ciorpac M."/>
            <person name="Holostenco D."/>
            <person name="Gessner J."/>
            <person name="Wuertz S."/>
            <person name="Hohne C."/>
            <person name="Stock M."/>
            <person name="Gislard M."/>
            <person name="Lluch J."/>
            <person name="Milhes M."/>
            <person name="Lampietro C."/>
            <person name="Lopez Roques C."/>
            <person name="Donnadieu C."/>
            <person name="Du K."/>
            <person name="Schartl M."/>
            <person name="Guiguen Y."/>
        </authorList>
    </citation>
    <scope>NUCLEOTIDE SEQUENCE [LARGE SCALE GENOMIC DNA]</scope>
    <source>
        <strain evidence="5">Hh-F2</strain>
        <tissue evidence="5">Blood</tissue>
    </source>
</reference>
<evidence type="ECO:0000313" key="6">
    <source>
        <dbReference type="Proteomes" id="UP001369086"/>
    </source>
</evidence>
<evidence type="ECO:0000259" key="3">
    <source>
        <dbReference type="Pfam" id="PF10469"/>
    </source>
</evidence>
<dbReference type="InterPro" id="IPR052641">
    <property type="entry name" value="AKAP7_isoform_gamma"/>
</dbReference>
<protein>
    <submittedName>
        <fullName evidence="5">A-kinase anchor protein 7-like isoform X1</fullName>
    </submittedName>
</protein>
<feature type="domain" description="A-kinase anchor protein 7-like phosphoesterase" evidence="3">
    <location>
        <begin position="174"/>
        <end position="371"/>
    </location>
</feature>
<organism evidence="5 6">
    <name type="scientific">Huso huso</name>
    <name type="common">Beluga</name>
    <name type="synonym">Acipenser huso</name>
    <dbReference type="NCBI Taxonomy" id="61971"/>
    <lineage>
        <taxon>Eukaryota</taxon>
        <taxon>Metazoa</taxon>
        <taxon>Chordata</taxon>
        <taxon>Craniata</taxon>
        <taxon>Vertebrata</taxon>
        <taxon>Euteleostomi</taxon>
        <taxon>Actinopterygii</taxon>
        <taxon>Chondrostei</taxon>
        <taxon>Acipenseriformes</taxon>
        <taxon>Acipenseridae</taxon>
        <taxon>Huso</taxon>
    </lineage>
</organism>
<feature type="region of interest" description="Disordered" evidence="2">
    <location>
        <begin position="145"/>
        <end position="176"/>
    </location>
</feature>
<feature type="compositionally biased region" description="Basic and acidic residues" evidence="2">
    <location>
        <begin position="421"/>
        <end position="433"/>
    </location>
</feature>
<feature type="region of interest" description="Disordered" evidence="2">
    <location>
        <begin position="90"/>
        <end position="124"/>
    </location>
</feature>
<evidence type="ECO:0000256" key="1">
    <source>
        <dbReference type="ARBA" id="ARBA00038702"/>
    </source>
</evidence>
<dbReference type="InterPro" id="IPR019510">
    <property type="entry name" value="AKAP7-like_phosphoesterase"/>
</dbReference>
<evidence type="ECO:0000313" key="5">
    <source>
        <dbReference type="EMBL" id="KAK6489092.1"/>
    </source>
</evidence>
<dbReference type="SUPFAM" id="SSF55144">
    <property type="entry name" value="LigT-like"/>
    <property type="match status" value="1"/>
</dbReference>
<feature type="domain" description="A-kinase anchor protein 7 RI-RII subunit-binding" evidence="4">
    <location>
        <begin position="377"/>
        <end position="428"/>
    </location>
</feature>
<dbReference type="InterPro" id="IPR009097">
    <property type="entry name" value="Cyclic_Pdiesterase"/>
</dbReference>
<comment type="caution">
    <text evidence="5">The sequence shown here is derived from an EMBL/GenBank/DDBJ whole genome shotgun (WGS) entry which is preliminary data.</text>
</comment>
<keyword evidence="6" id="KW-1185">Reference proteome</keyword>
<dbReference type="Proteomes" id="UP001369086">
    <property type="component" value="Unassembled WGS sequence"/>
</dbReference>
<accession>A0ABR0ZW92</accession>
<name>A0ABR0ZW92_HUSHU</name>
<dbReference type="PANTHER" id="PTHR15934">
    <property type="entry name" value="RNA 2',3'-CYCLIC PHOSPHODIESTERASE"/>
    <property type="match status" value="1"/>
</dbReference>